<evidence type="ECO:0000313" key="8">
    <source>
        <dbReference type="EMBL" id="SHL58140.1"/>
    </source>
</evidence>
<keyword evidence="5 6" id="KW-0472">Membrane</keyword>
<dbReference type="Gene3D" id="1.20.1440.20">
    <property type="entry name" value="LemA-like domain"/>
    <property type="match status" value="1"/>
</dbReference>
<reference evidence="9" key="3">
    <citation type="submission" date="2016-11" db="EMBL/GenBank/DDBJ databases">
        <authorList>
            <person name="Varghese N."/>
            <person name="Submissions S."/>
        </authorList>
    </citation>
    <scope>NUCLEOTIDE SEQUENCE [LARGE SCALE GENOMIC DNA]</scope>
    <source>
        <strain evidence="9">DSM 27989</strain>
    </source>
</reference>
<dbReference type="EMBL" id="BMFL01000023">
    <property type="protein sequence ID" value="GGF09640.1"/>
    <property type="molecule type" value="Genomic_DNA"/>
</dbReference>
<dbReference type="RefSeq" id="WP_072933684.1">
    <property type="nucleotide sequence ID" value="NZ_BMFL01000023.1"/>
</dbReference>
<dbReference type="STRING" id="1434701.SAMN05443634_111135"/>
<keyword evidence="3 6" id="KW-0812">Transmembrane</keyword>
<evidence type="ECO:0000256" key="2">
    <source>
        <dbReference type="ARBA" id="ARBA00008854"/>
    </source>
</evidence>
<dbReference type="AlphaFoldDB" id="A0A1M7BT30"/>
<evidence type="ECO:0000256" key="6">
    <source>
        <dbReference type="SAM" id="Phobius"/>
    </source>
</evidence>
<dbReference type="GO" id="GO:0016020">
    <property type="term" value="C:membrane"/>
    <property type="evidence" value="ECO:0007669"/>
    <property type="project" value="UniProtKB-SubCell"/>
</dbReference>
<evidence type="ECO:0000256" key="1">
    <source>
        <dbReference type="ARBA" id="ARBA00004167"/>
    </source>
</evidence>
<evidence type="ECO:0000256" key="5">
    <source>
        <dbReference type="ARBA" id="ARBA00023136"/>
    </source>
</evidence>
<reference evidence="8" key="2">
    <citation type="submission" date="2016-11" db="EMBL/GenBank/DDBJ databases">
        <authorList>
            <person name="Jaros S."/>
            <person name="Januszkiewicz K."/>
            <person name="Wedrychowicz H."/>
        </authorList>
    </citation>
    <scope>NUCLEOTIDE SEQUENCE [LARGE SCALE GENOMIC DNA]</scope>
    <source>
        <strain evidence="8">DSM 27989</strain>
    </source>
</reference>
<evidence type="ECO:0000256" key="3">
    <source>
        <dbReference type="ARBA" id="ARBA00022692"/>
    </source>
</evidence>
<proteinExistence type="inferred from homology"/>
<feature type="transmembrane region" description="Helical" evidence="6">
    <location>
        <begin position="7"/>
        <end position="28"/>
    </location>
</feature>
<name>A0A1M7BT30_9FLAO</name>
<dbReference type="OrthoDB" id="9804152at2"/>
<keyword evidence="10" id="KW-1185">Reference proteome</keyword>
<sequence>MKNKGCLIGGAGFIGIIIIFGLWLMSAYNGLVPMQESVSAQWSNVENTYQKRSDLVNQLVSTVKGASNYEKETLTAVIDARAKATSTQLKIDDASQLTEENIAKFQAAQDQLGSSLSRLLVSVERYPELKAVGNFTNLQASIESMEQEILFERKKYNEVAQGFNARIKKFPVVLFANMVGFKEKGYFKATAGTENAPTIDFSK</sequence>
<dbReference type="InterPro" id="IPR023353">
    <property type="entry name" value="LemA-like_dom_sf"/>
</dbReference>
<evidence type="ECO:0000313" key="10">
    <source>
        <dbReference type="Proteomes" id="UP000650994"/>
    </source>
</evidence>
<dbReference type="InterPro" id="IPR007156">
    <property type="entry name" value="MamQ_LemA"/>
</dbReference>
<accession>A0A1M7BT30</accession>
<dbReference type="SUPFAM" id="SSF140478">
    <property type="entry name" value="LemA-like"/>
    <property type="match status" value="1"/>
</dbReference>
<comment type="similarity">
    <text evidence="2">Belongs to the LemA family.</text>
</comment>
<keyword evidence="4 6" id="KW-1133">Transmembrane helix</keyword>
<dbReference type="PANTHER" id="PTHR34478:SF2">
    <property type="entry name" value="MEMBRANE PROTEIN"/>
    <property type="match status" value="1"/>
</dbReference>
<evidence type="ECO:0000256" key="4">
    <source>
        <dbReference type="ARBA" id="ARBA00022989"/>
    </source>
</evidence>
<protein>
    <submittedName>
        <fullName evidence="8">LemA protein</fullName>
    </submittedName>
</protein>
<evidence type="ECO:0000313" key="9">
    <source>
        <dbReference type="Proteomes" id="UP000184120"/>
    </source>
</evidence>
<reference evidence="10" key="4">
    <citation type="journal article" date="2019" name="Int. J. Syst. Evol. Microbiol.">
        <title>The Global Catalogue of Microorganisms (GCM) 10K type strain sequencing project: providing services to taxonomists for standard genome sequencing and annotation.</title>
        <authorList>
            <consortium name="The Broad Institute Genomics Platform"/>
            <consortium name="The Broad Institute Genome Sequencing Center for Infectious Disease"/>
            <person name="Wu L."/>
            <person name="Ma J."/>
        </authorList>
    </citation>
    <scope>NUCLEOTIDE SEQUENCE [LARGE SCALE GENOMIC DNA]</scope>
    <source>
        <strain evidence="10">CGMCC 1.12707</strain>
    </source>
</reference>
<dbReference type="PANTHER" id="PTHR34478">
    <property type="entry name" value="PROTEIN LEMA"/>
    <property type="match status" value="1"/>
</dbReference>
<dbReference type="Pfam" id="PF04011">
    <property type="entry name" value="LemA"/>
    <property type="match status" value="1"/>
</dbReference>
<dbReference type="Proteomes" id="UP000650994">
    <property type="component" value="Unassembled WGS sequence"/>
</dbReference>
<evidence type="ECO:0000313" key="7">
    <source>
        <dbReference type="EMBL" id="GGF09640.1"/>
    </source>
</evidence>
<reference evidence="7" key="5">
    <citation type="submission" date="2024-05" db="EMBL/GenBank/DDBJ databases">
        <authorList>
            <person name="Sun Q."/>
            <person name="Zhou Y."/>
        </authorList>
    </citation>
    <scope>NUCLEOTIDE SEQUENCE</scope>
    <source>
        <strain evidence="7">CGMCC 1.12707</strain>
    </source>
</reference>
<comment type="subcellular location">
    <subcellularLocation>
        <location evidence="1">Membrane</location>
        <topology evidence="1">Single-pass membrane protein</topology>
    </subcellularLocation>
</comment>
<dbReference type="EMBL" id="FRBH01000011">
    <property type="protein sequence ID" value="SHL58140.1"/>
    <property type="molecule type" value="Genomic_DNA"/>
</dbReference>
<gene>
    <name evidence="7" type="ORF">GCM10010984_28490</name>
    <name evidence="8" type="ORF">SAMN05443634_111135</name>
</gene>
<organism evidence="8 9">
    <name type="scientific">Chishuiella changwenlii</name>
    <dbReference type="NCBI Taxonomy" id="1434701"/>
    <lineage>
        <taxon>Bacteria</taxon>
        <taxon>Pseudomonadati</taxon>
        <taxon>Bacteroidota</taxon>
        <taxon>Flavobacteriia</taxon>
        <taxon>Flavobacteriales</taxon>
        <taxon>Weeksellaceae</taxon>
        <taxon>Chishuiella</taxon>
    </lineage>
</organism>
<dbReference type="Proteomes" id="UP000184120">
    <property type="component" value="Unassembled WGS sequence"/>
</dbReference>
<reference evidence="7" key="1">
    <citation type="journal article" date="2014" name="Int. J. Syst. Evol. Microbiol.">
        <title>Complete genome of a new Firmicutes species belonging to the dominant human colonic microbiota ('Ruminococcus bicirculans') reveals two chromosomes and a selective capacity to utilize plant glucans.</title>
        <authorList>
            <consortium name="NISC Comparative Sequencing Program"/>
            <person name="Wegmann U."/>
            <person name="Louis P."/>
            <person name="Goesmann A."/>
            <person name="Henrissat B."/>
            <person name="Duncan S.H."/>
            <person name="Flint H.J."/>
        </authorList>
    </citation>
    <scope>NUCLEOTIDE SEQUENCE</scope>
    <source>
        <strain evidence="7">CGMCC 1.12707</strain>
    </source>
</reference>